<accession>A0AAD6BXW1</accession>
<dbReference type="InterPro" id="IPR040632">
    <property type="entry name" value="Sulfotransfer_4"/>
</dbReference>
<sequence>MRFLNDDLVIDQTNGVPMMQLIGLGLPRCATSSIQTAIESQYIGLTPCMHFAHVAPHADRSDILLAAMQEDDTERRHKLLHKLFDGFKATTDFPGSLFPDDLMDMYPDAKIVLNKRPGGGAKWEQSIKVLGFAGNPLYYAVCFLWKTDRNVYKLWDLFLERSKETLELTDDELLTAKHYDAHNAWVHVEAAKRGREVLEFEPRDGWEPLCTILGKEAPEDESFPHRNDASEVRMVVRILYARGLISWLVLGGAIYGTAKFLVPGRLF</sequence>
<keyword evidence="2" id="KW-1185">Reference proteome</keyword>
<dbReference type="SUPFAM" id="SSF52540">
    <property type="entry name" value="P-loop containing nucleoside triphosphate hydrolases"/>
    <property type="match status" value="1"/>
</dbReference>
<reference evidence="1" key="1">
    <citation type="submission" date="2022-12" db="EMBL/GenBank/DDBJ databases">
        <authorList>
            <person name="Petersen C."/>
        </authorList>
    </citation>
    <scope>NUCLEOTIDE SEQUENCE</scope>
    <source>
        <strain evidence="1">IBT 16125</strain>
    </source>
</reference>
<dbReference type="PANTHER" id="PTHR36978:SF4">
    <property type="entry name" value="P-LOOP CONTAINING NUCLEOSIDE TRIPHOSPHATE HYDROLASE PROTEIN"/>
    <property type="match status" value="1"/>
</dbReference>
<evidence type="ECO:0000313" key="2">
    <source>
        <dbReference type="Proteomes" id="UP001213681"/>
    </source>
</evidence>
<dbReference type="Pfam" id="PF17784">
    <property type="entry name" value="Sulfotransfer_4"/>
    <property type="match status" value="1"/>
</dbReference>
<dbReference type="Proteomes" id="UP001213681">
    <property type="component" value="Unassembled WGS sequence"/>
</dbReference>
<gene>
    <name evidence="1" type="ORF">N7458_009035</name>
</gene>
<organism evidence="1 2">
    <name type="scientific">Penicillium daleae</name>
    <dbReference type="NCBI Taxonomy" id="63821"/>
    <lineage>
        <taxon>Eukaryota</taxon>
        <taxon>Fungi</taxon>
        <taxon>Dikarya</taxon>
        <taxon>Ascomycota</taxon>
        <taxon>Pezizomycotina</taxon>
        <taxon>Eurotiomycetes</taxon>
        <taxon>Eurotiomycetidae</taxon>
        <taxon>Eurotiales</taxon>
        <taxon>Aspergillaceae</taxon>
        <taxon>Penicillium</taxon>
    </lineage>
</organism>
<dbReference type="Gene3D" id="3.40.50.300">
    <property type="entry name" value="P-loop containing nucleotide triphosphate hydrolases"/>
    <property type="match status" value="1"/>
</dbReference>
<dbReference type="InterPro" id="IPR027417">
    <property type="entry name" value="P-loop_NTPase"/>
</dbReference>
<proteinExistence type="predicted"/>
<protein>
    <submittedName>
        <fullName evidence="1">Uncharacterized protein</fullName>
    </submittedName>
</protein>
<dbReference type="GeneID" id="81602660"/>
<dbReference type="RefSeq" id="XP_056761266.1">
    <property type="nucleotide sequence ID" value="XM_056912417.1"/>
</dbReference>
<dbReference type="PANTHER" id="PTHR36978">
    <property type="entry name" value="P-LOOP CONTAINING NUCLEOTIDE TRIPHOSPHATE HYDROLASE"/>
    <property type="match status" value="1"/>
</dbReference>
<dbReference type="EMBL" id="JAPVEA010000008">
    <property type="protein sequence ID" value="KAJ5438037.1"/>
    <property type="molecule type" value="Genomic_DNA"/>
</dbReference>
<evidence type="ECO:0000313" key="1">
    <source>
        <dbReference type="EMBL" id="KAJ5438037.1"/>
    </source>
</evidence>
<name>A0AAD6BXW1_9EURO</name>
<reference evidence="1" key="2">
    <citation type="journal article" date="2023" name="IMA Fungus">
        <title>Comparative genomic study of the Penicillium genus elucidates a diverse pangenome and 15 lateral gene transfer events.</title>
        <authorList>
            <person name="Petersen C."/>
            <person name="Sorensen T."/>
            <person name="Nielsen M.R."/>
            <person name="Sondergaard T.E."/>
            <person name="Sorensen J.L."/>
            <person name="Fitzpatrick D.A."/>
            <person name="Frisvad J.C."/>
            <person name="Nielsen K.L."/>
        </authorList>
    </citation>
    <scope>NUCLEOTIDE SEQUENCE</scope>
    <source>
        <strain evidence="1">IBT 16125</strain>
    </source>
</reference>
<dbReference type="AlphaFoldDB" id="A0AAD6BXW1"/>
<comment type="caution">
    <text evidence="1">The sequence shown here is derived from an EMBL/GenBank/DDBJ whole genome shotgun (WGS) entry which is preliminary data.</text>
</comment>